<dbReference type="GO" id="GO:0000400">
    <property type="term" value="F:four-way junction DNA binding"/>
    <property type="evidence" value="ECO:0007669"/>
    <property type="project" value="UniProtKB-UniRule"/>
</dbReference>
<dbReference type="Pfam" id="PF07499">
    <property type="entry name" value="RuvA_C"/>
    <property type="match status" value="1"/>
</dbReference>
<dbReference type="Gene3D" id="1.10.150.20">
    <property type="entry name" value="5' to 3' exonuclease, C-terminal subdomain"/>
    <property type="match status" value="1"/>
</dbReference>
<comment type="function">
    <text evidence="6">The RuvA-RuvB-RuvC complex processes Holliday junction (HJ) DNA during genetic recombination and DNA repair, while the RuvA-RuvB complex plays an important role in the rescue of blocked DNA replication forks via replication fork reversal (RFR). RuvA specifically binds to HJ cruciform DNA, conferring on it an open structure. The RuvB hexamer acts as an ATP-dependent pump, pulling dsDNA into and through the RuvAB complex. HJ branch migration allows RuvC to scan DNA until it finds its consensus sequence, where it cleaves and resolves the cruciform DNA.</text>
</comment>
<dbReference type="SMART" id="SM00278">
    <property type="entry name" value="HhH1"/>
    <property type="match status" value="2"/>
</dbReference>
<keyword evidence="1 6" id="KW-0963">Cytoplasm</keyword>
<comment type="domain">
    <text evidence="6">Has three domains with a flexible linker between the domains II and III and assumes an 'L' shape. Domain III is highly mobile and contacts RuvB.</text>
</comment>
<keyword evidence="2 6" id="KW-0227">DNA damage</keyword>
<keyword evidence="3 6" id="KW-0238">DNA-binding</keyword>
<evidence type="ECO:0000256" key="6">
    <source>
        <dbReference type="HAMAP-Rule" id="MF_00031"/>
    </source>
</evidence>
<comment type="subunit">
    <text evidence="6">Homotetramer. Forms an RuvA(8)-RuvB(12)-Holliday junction (HJ) complex. HJ DNA is sandwiched between 2 RuvA tetramers; dsDNA enters through RuvA and exits via RuvB. An RuvB hexamer assembles on each DNA strand where it exits the tetramer. Each RuvB hexamer is contacted by two RuvA subunits (via domain III) on 2 adjacent RuvB subunits; this complex drives branch migration. In the full resolvosome a probable DNA-RuvA(4)-RuvB(12)-RuvC(2) complex forms which resolves the HJ.</text>
</comment>
<dbReference type="InterPro" id="IPR003583">
    <property type="entry name" value="Hlx-hairpin-Hlx_DNA-bd_motif"/>
</dbReference>
<dbReference type="SUPFAM" id="SSF50249">
    <property type="entry name" value="Nucleic acid-binding proteins"/>
    <property type="match status" value="1"/>
</dbReference>
<evidence type="ECO:0000256" key="1">
    <source>
        <dbReference type="ARBA" id="ARBA00022490"/>
    </source>
</evidence>
<comment type="caution">
    <text evidence="8">The sequence shown here is derived from an EMBL/GenBank/DDBJ whole genome shotgun (WGS) entry which is preliminary data.</text>
</comment>
<evidence type="ECO:0000256" key="2">
    <source>
        <dbReference type="ARBA" id="ARBA00022763"/>
    </source>
</evidence>
<feature type="domain" description="Helix-hairpin-helix DNA-binding motif class 1" evidence="7">
    <location>
        <begin position="74"/>
        <end position="93"/>
    </location>
</feature>
<dbReference type="EMBL" id="RKMG01000005">
    <property type="protein sequence ID" value="RPA61288.1"/>
    <property type="molecule type" value="Genomic_DNA"/>
</dbReference>
<evidence type="ECO:0000256" key="5">
    <source>
        <dbReference type="ARBA" id="ARBA00023204"/>
    </source>
</evidence>
<dbReference type="InterPro" id="IPR010994">
    <property type="entry name" value="RuvA_2-like"/>
</dbReference>
<name>A0A3N4GHV6_9LACT</name>
<dbReference type="GO" id="GO:0009379">
    <property type="term" value="C:Holliday junction helicase complex"/>
    <property type="evidence" value="ECO:0007669"/>
    <property type="project" value="InterPro"/>
</dbReference>
<dbReference type="InterPro" id="IPR000085">
    <property type="entry name" value="RuvA"/>
</dbReference>
<gene>
    <name evidence="6 8" type="primary">ruvA</name>
    <name evidence="8" type="ORF">EF384_02600</name>
</gene>
<dbReference type="CDD" id="cd14332">
    <property type="entry name" value="UBA_RuvA_C"/>
    <property type="match status" value="1"/>
</dbReference>
<dbReference type="Pfam" id="PF14520">
    <property type="entry name" value="HHH_5"/>
    <property type="match status" value="1"/>
</dbReference>
<evidence type="ECO:0000259" key="7">
    <source>
        <dbReference type="SMART" id="SM00278"/>
    </source>
</evidence>
<dbReference type="InterPro" id="IPR012340">
    <property type="entry name" value="NA-bd_OB-fold"/>
</dbReference>
<dbReference type="GO" id="GO:0048476">
    <property type="term" value="C:Holliday junction resolvase complex"/>
    <property type="evidence" value="ECO:0007669"/>
    <property type="project" value="UniProtKB-UniRule"/>
</dbReference>
<dbReference type="GO" id="GO:0009378">
    <property type="term" value="F:four-way junction helicase activity"/>
    <property type="evidence" value="ECO:0007669"/>
    <property type="project" value="InterPro"/>
</dbReference>
<comment type="subcellular location">
    <subcellularLocation>
        <location evidence="6">Cytoplasm</location>
    </subcellularLocation>
</comment>
<dbReference type="GO" id="GO:0005524">
    <property type="term" value="F:ATP binding"/>
    <property type="evidence" value="ECO:0007669"/>
    <property type="project" value="InterPro"/>
</dbReference>
<dbReference type="SUPFAM" id="SSF46929">
    <property type="entry name" value="DNA helicase RuvA subunit, C-terminal domain"/>
    <property type="match status" value="1"/>
</dbReference>
<feature type="domain" description="Helix-hairpin-helix DNA-binding motif class 1" evidence="7">
    <location>
        <begin position="109"/>
        <end position="128"/>
    </location>
</feature>
<dbReference type="SUPFAM" id="SSF47781">
    <property type="entry name" value="RuvA domain 2-like"/>
    <property type="match status" value="1"/>
</dbReference>
<protein>
    <recommendedName>
        <fullName evidence="6">Holliday junction branch migration complex subunit RuvA</fullName>
    </recommendedName>
</protein>
<evidence type="ECO:0000313" key="9">
    <source>
        <dbReference type="Proteomes" id="UP000273977"/>
    </source>
</evidence>
<dbReference type="Proteomes" id="UP000273977">
    <property type="component" value="Unassembled WGS sequence"/>
</dbReference>
<dbReference type="InterPro" id="IPR036267">
    <property type="entry name" value="RuvA_C_sf"/>
</dbReference>
<dbReference type="OrthoDB" id="5293449at2"/>
<dbReference type="GO" id="GO:0005737">
    <property type="term" value="C:cytoplasm"/>
    <property type="evidence" value="ECO:0007669"/>
    <property type="project" value="UniProtKB-SubCell"/>
</dbReference>
<dbReference type="InterPro" id="IPR013849">
    <property type="entry name" value="DNA_helicase_Holl-junc_RuvA_I"/>
</dbReference>
<dbReference type="GO" id="GO:0006310">
    <property type="term" value="P:DNA recombination"/>
    <property type="evidence" value="ECO:0007669"/>
    <property type="project" value="UniProtKB-UniRule"/>
</dbReference>
<dbReference type="AlphaFoldDB" id="A0A3N4GHV6"/>
<dbReference type="Gene3D" id="2.40.50.140">
    <property type="entry name" value="Nucleic acid-binding proteins"/>
    <property type="match status" value="1"/>
</dbReference>
<dbReference type="GO" id="GO:0006281">
    <property type="term" value="P:DNA repair"/>
    <property type="evidence" value="ECO:0007669"/>
    <property type="project" value="UniProtKB-UniRule"/>
</dbReference>
<comment type="similarity">
    <text evidence="6">Belongs to the RuvA family.</text>
</comment>
<feature type="region of interest" description="Domain III" evidence="6">
    <location>
        <begin position="158"/>
        <end position="209"/>
    </location>
</feature>
<dbReference type="InterPro" id="IPR011114">
    <property type="entry name" value="RuvA_C"/>
</dbReference>
<proteinExistence type="inferred from homology"/>
<organism evidence="8 9">
    <name type="scientific">Aerococcus agrisoli</name>
    <dbReference type="NCBI Taxonomy" id="2487350"/>
    <lineage>
        <taxon>Bacteria</taxon>
        <taxon>Bacillati</taxon>
        <taxon>Bacillota</taxon>
        <taxon>Bacilli</taxon>
        <taxon>Lactobacillales</taxon>
        <taxon>Aerococcaceae</taxon>
        <taxon>Aerococcus</taxon>
    </lineage>
</organism>
<dbReference type="NCBIfam" id="TIGR00084">
    <property type="entry name" value="ruvA"/>
    <property type="match status" value="1"/>
</dbReference>
<keyword evidence="5 6" id="KW-0234">DNA repair</keyword>
<keyword evidence="8" id="KW-0378">Hydrolase</keyword>
<accession>A0A3N4GHV6</accession>
<sequence length="209" mass="23110">MYEFMIGRVDSVYPDALVLETNGIGYYIYMANPYRFTDKIGQDTPSKIWLYQSVSENDIRLYGFKSQVEKIIFLQLISVSGIGPKSALSILSLDDNTGLVRAIEAEDATFLMKFPGVGKKTAGQIILDLKGKLVKVLALTTDNGALTEMATKTEPAAQENLPFMQELEDAMASLGYSQREIARVVKNADFTSVTTTADAIRIALKFITR</sequence>
<keyword evidence="9" id="KW-1185">Reference proteome</keyword>
<evidence type="ECO:0000256" key="3">
    <source>
        <dbReference type="ARBA" id="ARBA00023125"/>
    </source>
</evidence>
<reference evidence="8 9" key="1">
    <citation type="submission" date="2018-11" db="EMBL/GenBank/DDBJ databases">
        <title>Aerococcus sp. SJQ22, whole genome shotgun sequence.</title>
        <authorList>
            <person name="Sun L."/>
            <person name="Gao X."/>
            <person name="Chen W."/>
            <person name="Huang K."/>
        </authorList>
    </citation>
    <scope>NUCLEOTIDE SEQUENCE [LARGE SCALE GENOMIC DNA]</scope>
    <source>
        <strain evidence="8 9">SJQ22</strain>
    </source>
</reference>
<evidence type="ECO:0000313" key="8">
    <source>
        <dbReference type="EMBL" id="RPA61288.1"/>
    </source>
</evidence>
<evidence type="ECO:0000256" key="4">
    <source>
        <dbReference type="ARBA" id="ARBA00023172"/>
    </source>
</evidence>
<dbReference type="GO" id="GO:0016787">
    <property type="term" value="F:hydrolase activity"/>
    <property type="evidence" value="ECO:0007669"/>
    <property type="project" value="UniProtKB-KW"/>
</dbReference>
<comment type="caution">
    <text evidence="6">Lacks conserved residue(s) required for the propagation of feature annotation.</text>
</comment>
<dbReference type="HAMAP" id="MF_00031">
    <property type="entry name" value="DNA_HJ_migration_RuvA"/>
    <property type="match status" value="1"/>
</dbReference>
<keyword evidence="4 6" id="KW-0233">DNA recombination</keyword>
<dbReference type="Pfam" id="PF01330">
    <property type="entry name" value="RuvA_N"/>
    <property type="match status" value="1"/>
</dbReference>